<evidence type="ECO:0008006" key="3">
    <source>
        <dbReference type="Google" id="ProtNLM"/>
    </source>
</evidence>
<gene>
    <name evidence="2" type="ORF">OG626_20825</name>
</gene>
<accession>A0AAU3GV87</accession>
<organism evidence="2">
    <name type="scientific">Streptomyces sp. NBC_01401</name>
    <dbReference type="NCBI Taxonomy" id="2903854"/>
    <lineage>
        <taxon>Bacteria</taxon>
        <taxon>Bacillati</taxon>
        <taxon>Actinomycetota</taxon>
        <taxon>Actinomycetes</taxon>
        <taxon>Kitasatosporales</taxon>
        <taxon>Streptomycetaceae</taxon>
        <taxon>Streptomyces</taxon>
    </lineage>
</organism>
<evidence type="ECO:0000313" key="2">
    <source>
        <dbReference type="EMBL" id="WTY97170.1"/>
    </source>
</evidence>
<name>A0AAU3GV87_9ACTN</name>
<reference evidence="2" key="1">
    <citation type="submission" date="2022-10" db="EMBL/GenBank/DDBJ databases">
        <title>The complete genomes of actinobacterial strains from the NBC collection.</title>
        <authorList>
            <person name="Joergensen T.S."/>
            <person name="Alvarez Arevalo M."/>
            <person name="Sterndorff E.B."/>
            <person name="Faurdal D."/>
            <person name="Vuksanovic O."/>
            <person name="Mourched A.-S."/>
            <person name="Charusanti P."/>
            <person name="Shaw S."/>
            <person name="Blin K."/>
            <person name="Weber T."/>
        </authorList>
    </citation>
    <scope>NUCLEOTIDE SEQUENCE</scope>
    <source>
        <strain evidence="2">NBC_01401</strain>
    </source>
</reference>
<evidence type="ECO:0000256" key="1">
    <source>
        <dbReference type="SAM" id="MobiDB-lite"/>
    </source>
</evidence>
<dbReference type="EMBL" id="CP109535">
    <property type="protein sequence ID" value="WTY97170.1"/>
    <property type="molecule type" value="Genomic_DNA"/>
</dbReference>
<proteinExistence type="predicted"/>
<sequence>MATLYGHKVESVANDGVWVGGSAGAASGQFAATRKELDAGQTEARAFASILRDAHEQFTGLVQHVRDLTTDAKNKDFTIDTEGRAHYDFDKLTPHGNDPDYDKVVQDARKAEEDWTRTIKQGVKVVDDADQGVKLALHDAAGIKGFFEGIFDRALGGGDGFNANAEGDIEVVEARKALKYANLILAGVEPDKYDLAEYQRLMRDNDGDKAFSQTMLNSLGPENTLKLSNKINDLAYFDDTQDKRAYLNINSGLANSLATATRVPEFKDANGKPLRYGTDSYQQAFTSWKNTPDSDFYLKWRQDLNEIGDDGYDLKAAGEKVDVGRGHGQEIRGYQSLATLLQQGDRHFSPQFVSDVTDDMIAMEKKDPDIWDLHGEYSGKNDGWFANDPVDASLGVMAHNPESAAVYLDPHTEAGNERYEYLLGNGDSARDWDIRDTTSFDNGKVETAGPDEQDKDNRRGLGNALTAAATGVDPTDPHARPTEHTALNDRVFKHSLEYLSGQGNDLPSSLRDDMAKIMINHGDEVHRSMGRIAGQSTDASLLDQDQLMEMTKQVSRSQDSYGILHEGMNHAMIRDFNDTSRAHEDTLNAAGHTVGFMEEARYNALKGDLKDYTWDKAWSYHASGAMLNFIPGVGDIAQRGADVVTTAWIMDEEKQQNDELTSDNQATYKTRQNQLDELARQWYSANSEWASENPGFSLQQGVYDQIAAAANDGNEHADGLAGDQ</sequence>
<feature type="region of interest" description="Disordered" evidence="1">
    <location>
        <begin position="432"/>
        <end position="459"/>
    </location>
</feature>
<dbReference type="AlphaFoldDB" id="A0AAU3GV87"/>
<protein>
    <recommendedName>
        <fullName evidence="3">AG2 protein</fullName>
    </recommendedName>
</protein>